<dbReference type="PROSITE" id="PS50983">
    <property type="entry name" value="FE_B12_PBP"/>
    <property type="match status" value="1"/>
</dbReference>
<accession>A0A8J8PFU6</accession>
<dbReference type="RefSeq" id="WP_400256724.1">
    <property type="nucleotide sequence ID" value="NZ_CAYAYE010000039.1"/>
</dbReference>
<dbReference type="PANTHER" id="PTHR30535">
    <property type="entry name" value="VITAMIN B12-BINDING PROTEIN"/>
    <property type="match status" value="1"/>
</dbReference>
<dbReference type="Proteomes" id="UP000752814">
    <property type="component" value="Unassembled WGS sequence"/>
</dbReference>
<reference evidence="2" key="1">
    <citation type="submission" date="2016-03" db="EMBL/GenBank/DDBJ databases">
        <authorList>
            <person name="Borrel G."/>
            <person name="Mccann A."/>
            <person name="O'Toole P.W."/>
        </authorList>
    </citation>
    <scope>NUCLEOTIDE SEQUENCE</scope>
    <source>
        <strain evidence="2">183</strain>
    </source>
</reference>
<name>A0A8J8PFU6_9ARCH</name>
<dbReference type="EMBL" id="LVVT01000010">
    <property type="protein sequence ID" value="TQS83463.1"/>
    <property type="molecule type" value="Genomic_DNA"/>
</dbReference>
<evidence type="ECO:0000259" key="1">
    <source>
        <dbReference type="PROSITE" id="PS50983"/>
    </source>
</evidence>
<dbReference type="GO" id="GO:0071281">
    <property type="term" value="P:cellular response to iron ion"/>
    <property type="evidence" value="ECO:0007669"/>
    <property type="project" value="TreeGrafter"/>
</dbReference>
<comment type="caution">
    <text evidence="2">The sequence shown here is derived from an EMBL/GenBank/DDBJ whole genome shotgun (WGS) entry which is preliminary data.</text>
</comment>
<gene>
    <name evidence="2" type="ORF">A3207_07660</name>
</gene>
<organism evidence="2 3">
    <name type="scientific">Candidatus Methanomassiliicoccus intestinalis</name>
    <dbReference type="NCBI Taxonomy" id="1406512"/>
    <lineage>
        <taxon>Archaea</taxon>
        <taxon>Methanobacteriati</taxon>
        <taxon>Thermoplasmatota</taxon>
        <taxon>Thermoplasmata</taxon>
        <taxon>Methanomassiliicoccales</taxon>
        <taxon>Methanomassiliicoccaceae</taxon>
        <taxon>Methanomassiliicoccus</taxon>
    </lineage>
</organism>
<dbReference type="PANTHER" id="PTHR30535:SF34">
    <property type="entry name" value="MOLYBDATE-BINDING PROTEIN MOLA"/>
    <property type="match status" value="1"/>
</dbReference>
<dbReference type="Gene3D" id="3.40.50.1980">
    <property type="entry name" value="Nitrogenase molybdenum iron protein domain"/>
    <property type="match status" value="2"/>
</dbReference>
<sequence>MKSKVYAIIAVAVILIAAVATYSIVFAGDSSDKNDNPGEETPGEEAFSIVDYRGNTISFDAPAERIVSLGSAFTDVISWLNCEDKIVGLDGTSYKNLENAKELNIVDLGAVSSINLESLKTINPDCIFIWSFPSYVASDGIITNLENNGFKVVALYPSSVDSTMQSISTISKIIGSDEAIEKSADLQNRIDAISAKVANIPEDERVKVYLQIQSGNTVGKDSISNELITLAGGINIYGEDTTSKNPTPNAEYVATQNPDVILLEAGSAQTETIDSISAKFPTTNAVQDGRVHIISANTMTASPNLIIALEEMVSFFYPDL</sequence>
<proteinExistence type="predicted"/>
<dbReference type="InterPro" id="IPR002491">
    <property type="entry name" value="ABC_transptr_periplasmic_BD"/>
</dbReference>
<dbReference type="Pfam" id="PF01497">
    <property type="entry name" value="Peripla_BP_2"/>
    <property type="match status" value="1"/>
</dbReference>
<protein>
    <recommendedName>
        <fullName evidence="1">Fe/B12 periplasmic-binding domain-containing protein</fullName>
    </recommendedName>
</protein>
<dbReference type="SUPFAM" id="SSF53807">
    <property type="entry name" value="Helical backbone' metal receptor"/>
    <property type="match status" value="1"/>
</dbReference>
<dbReference type="AlphaFoldDB" id="A0A8J8PFU6"/>
<dbReference type="InterPro" id="IPR050902">
    <property type="entry name" value="ABC_Transporter_SBP"/>
</dbReference>
<evidence type="ECO:0000313" key="2">
    <source>
        <dbReference type="EMBL" id="TQS83463.1"/>
    </source>
</evidence>
<evidence type="ECO:0000313" key="3">
    <source>
        <dbReference type="Proteomes" id="UP000752814"/>
    </source>
</evidence>
<feature type="domain" description="Fe/B12 periplasmic-binding" evidence="1">
    <location>
        <begin position="65"/>
        <end position="320"/>
    </location>
</feature>